<comment type="caution">
    <text evidence="11">The sequence shown here is derived from an EMBL/GenBank/DDBJ whole genome shotgun (WGS) entry which is preliminary data.</text>
</comment>
<dbReference type="OrthoDB" id="1470350at2759"/>
<keyword evidence="12" id="KW-1185">Reference proteome</keyword>
<dbReference type="PROSITE" id="PS50850">
    <property type="entry name" value="MFS"/>
    <property type="match status" value="1"/>
</dbReference>
<feature type="transmembrane region" description="Helical" evidence="9">
    <location>
        <begin position="598"/>
        <end position="618"/>
    </location>
</feature>
<dbReference type="Pfam" id="PF00067">
    <property type="entry name" value="p450"/>
    <property type="match status" value="1"/>
</dbReference>
<dbReference type="FunFam" id="1.10.630.10:FF:000106">
    <property type="entry name" value="Cytochrome P450-DIT2"/>
    <property type="match status" value="1"/>
</dbReference>
<protein>
    <submittedName>
        <fullName evidence="11">Cytochrome p450 family protein</fullName>
    </submittedName>
</protein>
<dbReference type="PANTHER" id="PTHR23502:SF21">
    <property type="entry name" value="DITYROSINE TRANSPORTER 1"/>
    <property type="match status" value="1"/>
</dbReference>
<sequence length="1030" mass="113066">MFFNLFLAGFVLVTGLAIAAAVAFLLPPSNFPKNIPTIPFYYTLLPLFRDCDQETLYREYLEEPLKKHGAVKIFFASRWNVLVQRPEFLQDLFKNEDLYAKSGNQKKIPYSVIAEYTGDNIISAHGADWRLYRSVVAPGLQRDFDPAPVVRNAHLLASLLVEQQRKSAQNGVLILPLLQRLSLENVAQSLLGTHFGTLDSPQAPMHQIQMTVKREIFKPLFLNFPFLDIFPIPSRQRARQLVDEFANQLCSKVLESHQHAHEEKMTNTSAGCHLVQAYQSGLLTETQFRHNVSIILIAGHENPQLLFQSLFFLLGKHQDVQDRIREEVAAIKDGGAAAILSMPYLMAVVYETLRIYPPISQLINRRTTAPTVLGGSIALAADIYVGYNGYATGHDRDFWGKDADEFKPERWGSTMEEINATFRTANRKGGFIAFHGGKRACLGQKFAMLEARLTMAVLVERLRWRHDPTWRKQMTPAGPLSPMLLRLIFEERCGWAEAASAANQPVPAIFSAALAYPQSYHAMYPLDCAQAQTQRLLSNMNDTPCPGSHHHTTPQDSPTSLDMNVAEKKEDTVTEVGPPSSPSVAPPYSAFSAASCRLILSLVTAAGFFGPLCGAIYLPSLPLFENVFHTSTTGINASVTLYMVIFAITPLFWAAAADHWGRRPVYTVSLAIFLFSNIILAAVPANIAALFILRILQALGSSAVASVGAGTVADITEPKNRASAMSIFLLGPHMGPILGPLIGGQFAAPSRWRWAFGFLAIAVFPIYVAIQLWLPETLRTLVGNGESQCHYAVKMACVLGPACVSPNLIIITSTALLFAGLYAILVDFTRLWLDNYGWSEAEAGYAYLCPGIFLFVGSLAGGKASDLWRARAVKASPDGKVPPESRIFLQTIGYVATAAGLIMFGWFCEYHLHPAAVLVASAIAGFGMSWVLVTSTSYLTESSPPHAARMVALAGLMRNIGAAIAAAIIHPLIQAMGYGWCYTGLAFLVLACISGVIYLKYTGKIYRAQLQQRLKDATAKKEKRSSKHGS</sequence>
<keyword evidence="3 7" id="KW-0479">Metal-binding</keyword>
<evidence type="ECO:0000256" key="4">
    <source>
        <dbReference type="ARBA" id="ARBA00022989"/>
    </source>
</evidence>
<dbReference type="GO" id="GO:0005506">
    <property type="term" value="F:iron ion binding"/>
    <property type="evidence" value="ECO:0007669"/>
    <property type="project" value="InterPro"/>
</dbReference>
<dbReference type="InterPro" id="IPR017972">
    <property type="entry name" value="Cyt_P450_CS"/>
</dbReference>
<keyword evidence="5 7" id="KW-0408">Iron</keyword>
<comment type="cofactor">
    <cofactor evidence="7">
        <name>heme</name>
        <dbReference type="ChEBI" id="CHEBI:30413"/>
    </cofactor>
</comment>
<dbReference type="PROSITE" id="PS00086">
    <property type="entry name" value="CYTOCHROME_P450"/>
    <property type="match status" value="1"/>
</dbReference>
<keyword evidence="6 9" id="KW-0472">Membrane</keyword>
<dbReference type="SUPFAM" id="SSF48264">
    <property type="entry name" value="Cytochrome P450"/>
    <property type="match status" value="1"/>
</dbReference>
<reference evidence="11" key="1">
    <citation type="submission" date="2020-04" db="EMBL/GenBank/DDBJ databases">
        <title>Genome Assembly and Annotation of Botryosphaeria dothidea sdau 11-99, a Latent Pathogen of Apple Fruit Ring Rot in China.</title>
        <authorList>
            <person name="Yu C."/>
            <person name="Diao Y."/>
            <person name="Lu Q."/>
            <person name="Zhao J."/>
            <person name="Cui S."/>
            <person name="Peng C."/>
            <person name="He B."/>
            <person name="Liu H."/>
        </authorList>
    </citation>
    <scope>NUCLEOTIDE SEQUENCE [LARGE SCALE GENOMIC DNA]</scope>
    <source>
        <strain evidence="11">Sdau11-99</strain>
    </source>
</reference>
<evidence type="ECO:0000256" key="9">
    <source>
        <dbReference type="SAM" id="Phobius"/>
    </source>
</evidence>
<dbReference type="InterPro" id="IPR001128">
    <property type="entry name" value="Cyt_P450"/>
</dbReference>
<dbReference type="GO" id="GO:0005275">
    <property type="term" value="F:amine transmembrane transporter activity"/>
    <property type="evidence" value="ECO:0007669"/>
    <property type="project" value="TreeGrafter"/>
</dbReference>
<feature type="transmembrane region" description="Helical" evidence="9">
    <location>
        <begin position="668"/>
        <end position="693"/>
    </location>
</feature>
<comment type="subcellular location">
    <subcellularLocation>
        <location evidence="1">Membrane</location>
        <topology evidence="1">Multi-pass membrane protein</topology>
    </subcellularLocation>
</comment>
<dbReference type="Proteomes" id="UP000572817">
    <property type="component" value="Unassembled WGS sequence"/>
</dbReference>
<evidence type="ECO:0000259" key="10">
    <source>
        <dbReference type="PROSITE" id="PS50850"/>
    </source>
</evidence>
<dbReference type="InterPro" id="IPR002401">
    <property type="entry name" value="Cyt_P450_E_grp-I"/>
</dbReference>
<evidence type="ECO:0000256" key="6">
    <source>
        <dbReference type="ARBA" id="ARBA00023136"/>
    </source>
</evidence>
<feature type="transmembrane region" description="Helical" evidence="9">
    <location>
        <begin position="754"/>
        <end position="774"/>
    </location>
</feature>
<evidence type="ECO:0000256" key="1">
    <source>
        <dbReference type="ARBA" id="ARBA00004141"/>
    </source>
</evidence>
<feature type="transmembrane region" description="Helical" evidence="9">
    <location>
        <begin position="887"/>
        <end position="907"/>
    </location>
</feature>
<keyword evidence="4 9" id="KW-1133">Transmembrane helix</keyword>
<feature type="transmembrane region" description="Helical" evidence="9">
    <location>
        <begin position="795"/>
        <end position="825"/>
    </location>
</feature>
<keyword evidence="7" id="KW-0349">Heme</keyword>
<feature type="transmembrane region" description="Helical" evidence="9">
    <location>
        <begin position="979"/>
        <end position="999"/>
    </location>
</feature>
<dbReference type="InterPro" id="IPR036259">
    <property type="entry name" value="MFS_trans_sf"/>
</dbReference>
<evidence type="ECO:0000256" key="7">
    <source>
        <dbReference type="PIRSR" id="PIRSR602401-1"/>
    </source>
</evidence>
<dbReference type="InterPro" id="IPR011701">
    <property type="entry name" value="MFS"/>
</dbReference>
<feature type="transmembrane region" description="Helical" evidence="9">
    <location>
        <begin position="845"/>
        <end position="866"/>
    </location>
</feature>
<dbReference type="GO" id="GO:0016705">
    <property type="term" value="F:oxidoreductase activity, acting on paired donors, with incorporation or reduction of molecular oxygen"/>
    <property type="evidence" value="ECO:0007669"/>
    <property type="project" value="InterPro"/>
</dbReference>
<evidence type="ECO:0000256" key="3">
    <source>
        <dbReference type="ARBA" id="ARBA00022723"/>
    </source>
</evidence>
<feature type="binding site" description="axial binding residue" evidence="7">
    <location>
        <position position="441"/>
    </location>
    <ligand>
        <name>heme</name>
        <dbReference type="ChEBI" id="CHEBI:30413"/>
    </ligand>
    <ligandPart>
        <name>Fe</name>
        <dbReference type="ChEBI" id="CHEBI:18248"/>
    </ligandPart>
</feature>
<dbReference type="InterPro" id="IPR020846">
    <property type="entry name" value="MFS_dom"/>
</dbReference>
<feature type="transmembrane region" description="Helical" evidence="9">
    <location>
        <begin position="639"/>
        <end position="656"/>
    </location>
</feature>
<evidence type="ECO:0000313" key="11">
    <source>
        <dbReference type="EMBL" id="KAF4311958.1"/>
    </source>
</evidence>
<dbReference type="Pfam" id="PF07690">
    <property type="entry name" value="MFS_1"/>
    <property type="match status" value="1"/>
</dbReference>
<dbReference type="SUPFAM" id="SSF103473">
    <property type="entry name" value="MFS general substrate transporter"/>
    <property type="match status" value="1"/>
</dbReference>
<dbReference type="EMBL" id="WWBZ02000007">
    <property type="protein sequence ID" value="KAF4311958.1"/>
    <property type="molecule type" value="Genomic_DNA"/>
</dbReference>
<dbReference type="InterPro" id="IPR036396">
    <property type="entry name" value="Cyt_P450_sf"/>
</dbReference>
<evidence type="ECO:0000256" key="5">
    <source>
        <dbReference type="ARBA" id="ARBA00023004"/>
    </source>
</evidence>
<evidence type="ECO:0000313" key="12">
    <source>
        <dbReference type="Proteomes" id="UP000572817"/>
    </source>
</evidence>
<dbReference type="GO" id="GO:0020037">
    <property type="term" value="F:heme binding"/>
    <property type="evidence" value="ECO:0007669"/>
    <property type="project" value="InterPro"/>
</dbReference>
<feature type="region of interest" description="Disordered" evidence="8">
    <location>
        <begin position="540"/>
        <end position="561"/>
    </location>
</feature>
<gene>
    <name evidence="11" type="ORF">GTA08_BOTSDO12306</name>
</gene>
<dbReference type="Gene3D" id="1.20.1720.10">
    <property type="entry name" value="Multidrug resistance protein D"/>
    <property type="match status" value="1"/>
</dbReference>
<dbReference type="AlphaFoldDB" id="A0A8H4J6S6"/>
<evidence type="ECO:0000256" key="8">
    <source>
        <dbReference type="SAM" id="MobiDB-lite"/>
    </source>
</evidence>
<dbReference type="CDD" id="cd17323">
    <property type="entry name" value="MFS_Tpo1_MDR_like"/>
    <property type="match status" value="1"/>
</dbReference>
<feature type="domain" description="Major facilitator superfamily (MFS) profile" evidence="10">
    <location>
        <begin position="599"/>
        <end position="1006"/>
    </location>
</feature>
<evidence type="ECO:0000256" key="2">
    <source>
        <dbReference type="ARBA" id="ARBA00022692"/>
    </source>
</evidence>
<accession>A0A8H4J6S6</accession>
<dbReference type="CDD" id="cd11070">
    <property type="entry name" value="CYP56-like"/>
    <property type="match status" value="1"/>
</dbReference>
<dbReference type="PANTHER" id="PTHR23502">
    <property type="entry name" value="MAJOR FACILITATOR SUPERFAMILY"/>
    <property type="match status" value="1"/>
</dbReference>
<feature type="transmembrane region" description="Helical" evidence="9">
    <location>
        <begin position="727"/>
        <end position="748"/>
    </location>
</feature>
<name>A0A8H4J6S6_9PEZI</name>
<proteinExistence type="predicted"/>
<dbReference type="PRINTS" id="PR00463">
    <property type="entry name" value="EP450I"/>
</dbReference>
<dbReference type="GO" id="GO:0004497">
    <property type="term" value="F:monooxygenase activity"/>
    <property type="evidence" value="ECO:0007669"/>
    <property type="project" value="InterPro"/>
</dbReference>
<dbReference type="PRINTS" id="PR00385">
    <property type="entry name" value="P450"/>
</dbReference>
<dbReference type="Gene3D" id="1.10.630.10">
    <property type="entry name" value="Cytochrome P450"/>
    <property type="match status" value="1"/>
</dbReference>
<organism evidence="11 12">
    <name type="scientific">Botryosphaeria dothidea</name>
    <dbReference type="NCBI Taxonomy" id="55169"/>
    <lineage>
        <taxon>Eukaryota</taxon>
        <taxon>Fungi</taxon>
        <taxon>Dikarya</taxon>
        <taxon>Ascomycota</taxon>
        <taxon>Pezizomycotina</taxon>
        <taxon>Dothideomycetes</taxon>
        <taxon>Dothideomycetes incertae sedis</taxon>
        <taxon>Botryosphaeriales</taxon>
        <taxon>Botryosphaeriaceae</taxon>
        <taxon>Botryosphaeria</taxon>
    </lineage>
</organism>
<keyword evidence="2 9" id="KW-0812">Transmembrane</keyword>
<dbReference type="GO" id="GO:0005886">
    <property type="term" value="C:plasma membrane"/>
    <property type="evidence" value="ECO:0007669"/>
    <property type="project" value="TreeGrafter"/>
</dbReference>
<feature type="transmembrane region" description="Helical" evidence="9">
    <location>
        <begin position="951"/>
        <end position="973"/>
    </location>
</feature>
<feature type="transmembrane region" description="Helical" evidence="9">
    <location>
        <begin position="913"/>
        <end position="939"/>
    </location>
</feature>